<name>A0AA39YBC0_9PEZI</name>
<proteinExistence type="predicted"/>
<dbReference type="Proteomes" id="UP001174936">
    <property type="component" value="Unassembled WGS sequence"/>
</dbReference>
<dbReference type="Pfam" id="PF01323">
    <property type="entry name" value="DSBA"/>
    <property type="match status" value="1"/>
</dbReference>
<dbReference type="CDD" id="cd03024">
    <property type="entry name" value="DsbA_FrnE"/>
    <property type="match status" value="1"/>
</dbReference>
<reference evidence="2" key="1">
    <citation type="submission" date="2023-06" db="EMBL/GenBank/DDBJ databases">
        <title>Genome-scale phylogeny and comparative genomics of the fungal order Sordariales.</title>
        <authorList>
            <consortium name="Lawrence Berkeley National Laboratory"/>
            <person name="Hensen N."/>
            <person name="Bonometti L."/>
            <person name="Westerberg I."/>
            <person name="Brannstrom I.O."/>
            <person name="Guillou S."/>
            <person name="Cros-Aarteil S."/>
            <person name="Calhoun S."/>
            <person name="Haridas S."/>
            <person name="Kuo A."/>
            <person name="Mondo S."/>
            <person name="Pangilinan J."/>
            <person name="Riley R."/>
            <person name="Labutti K."/>
            <person name="Andreopoulos B."/>
            <person name="Lipzen A."/>
            <person name="Chen C."/>
            <person name="Yanf M."/>
            <person name="Daum C."/>
            <person name="Ng V."/>
            <person name="Clum A."/>
            <person name="Steindorff A."/>
            <person name="Ohm R."/>
            <person name="Martin F."/>
            <person name="Silar P."/>
            <person name="Natvig D."/>
            <person name="Lalanne C."/>
            <person name="Gautier V."/>
            <person name="Ament-Velasquez S.L."/>
            <person name="Kruys A."/>
            <person name="Hutchinson M.I."/>
            <person name="Powell A.J."/>
            <person name="Barry K."/>
            <person name="Miller A.N."/>
            <person name="Grigoriev I.V."/>
            <person name="Debuchy R."/>
            <person name="Gladieux P."/>
            <person name="Thoren M.H."/>
            <person name="Johannesson H."/>
        </authorList>
    </citation>
    <scope>NUCLEOTIDE SEQUENCE</scope>
    <source>
        <strain evidence="2">SMH2532-1</strain>
    </source>
</reference>
<gene>
    <name evidence="2" type="ORF">B0T16DRAFT_428163</name>
</gene>
<dbReference type="PANTHER" id="PTHR13887:SF41">
    <property type="entry name" value="THIOREDOXIN SUPERFAMILY PROTEIN"/>
    <property type="match status" value="1"/>
</dbReference>
<dbReference type="InterPro" id="IPR036249">
    <property type="entry name" value="Thioredoxin-like_sf"/>
</dbReference>
<organism evidence="2 3">
    <name type="scientific">Cercophora newfieldiana</name>
    <dbReference type="NCBI Taxonomy" id="92897"/>
    <lineage>
        <taxon>Eukaryota</taxon>
        <taxon>Fungi</taxon>
        <taxon>Dikarya</taxon>
        <taxon>Ascomycota</taxon>
        <taxon>Pezizomycotina</taxon>
        <taxon>Sordariomycetes</taxon>
        <taxon>Sordariomycetidae</taxon>
        <taxon>Sordariales</taxon>
        <taxon>Lasiosphaeriaceae</taxon>
        <taxon>Cercophora</taxon>
    </lineage>
</organism>
<evidence type="ECO:0000313" key="2">
    <source>
        <dbReference type="EMBL" id="KAK0649383.1"/>
    </source>
</evidence>
<evidence type="ECO:0000259" key="1">
    <source>
        <dbReference type="Pfam" id="PF01323"/>
    </source>
</evidence>
<sequence length="196" mass="21714">MTNFHIKIVSDAICPWCTIGKKRLETAIDLYKKTVSGGENDSFTVTWHPFYLDPTLPKVGVDSDIHMANKFGPERAAMMTQRLIAMGQMEGINFSGRGKLGNTRDAHRLVQLAKTKSNALENRVVSELFKSHFEQGGDVTSYDMLIDAGEKAGLDRAETKRWLEEGAQDPQTFLQQFIRIKDSAPGVSTSSKGATC</sequence>
<dbReference type="InterPro" id="IPR001853">
    <property type="entry name" value="DSBA-like_thioredoxin_dom"/>
</dbReference>
<dbReference type="PANTHER" id="PTHR13887">
    <property type="entry name" value="GLUTATHIONE S-TRANSFERASE KAPPA"/>
    <property type="match status" value="1"/>
</dbReference>
<dbReference type="SUPFAM" id="SSF52833">
    <property type="entry name" value="Thioredoxin-like"/>
    <property type="match status" value="1"/>
</dbReference>
<dbReference type="Gene3D" id="3.40.30.10">
    <property type="entry name" value="Glutaredoxin"/>
    <property type="match status" value="1"/>
</dbReference>
<feature type="domain" description="DSBA-like thioredoxin" evidence="1">
    <location>
        <begin position="6"/>
        <end position="167"/>
    </location>
</feature>
<dbReference type="AlphaFoldDB" id="A0AA39YBC0"/>
<dbReference type="GO" id="GO:0016491">
    <property type="term" value="F:oxidoreductase activity"/>
    <property type="evidence" value="ECO:0007669"/>
    <property type="project" value="InterPro"/>
</dbReference>
<keyword evidence="3" id="KW-1185">Reference proteome</keyword>
<protein>
    <submittedName>
        <fullName evidence="2">DSBA-like thioredoxin domain-containing protein</fullName>
    </submittedName>
</protein>
<dbReference type="EMBL" id="JAULSV010000003">
    <property type="protein sequence ID" value="KAK0649383.1"/>
    <property type="molecule type" value="Genomic_DNA"/>
</dbReference>
<accession>A0AA39YBC0</accession>
<comment type="caution">
    <text evidence="2">The sequence shown here is derived from an EMBL/GenBank/DDBJ whole genome shotgun (WGS) entry which is preliminary data.</text>
</comment>
<evidence type="ECO:0000313" key="3">
    <source>
        <dbReference type="Proteomes" id="UP001174936"/>
    </source>
</evidence>